<reference evidence="2 3" key="1">
    <citation type="submission" date="2018-06" db="EMBL/GenBank/DDBJ databases">
        <title>Chryseolinea flavus sp. nov., a member of the phylum Bacteroidetes isolated from soil.</title>
        <authorList>
            <person name="Li Y."/>
            <person name="Wang J."/>
        </authorList>
    </citation>
    <scope>NUCLEOTIDE SEQUENCE [LARGE SCALE GENOMIC DNA]</scope>
    <source>
        <strain evidence="2 3">SDU1-6</strain>
    </source>
</reference>
<feature type="signal peptide" evidence="1">
    <location>
        <begin position="1"/>
        <end position="19"/>
    </location>
</feature>
<comment type="caution">
    <text evidence="2">The sequence shown here is derived from an EMBL/GenBank/DDBJ whole genome shotgun (WGS) entry which is preliminary data.</text>
</comment>
<dbReference type="Proteomes" id="UP000251889">
    <property type="component" value="Unassembled WGS sequence"/>
</dbReference>
<feature type="chain" id="PRO_5016792402" description="Tetratricopeptide repeat protein" evidence="1">
    <location>
        <begin position="20"/>
        <end position="520"/>
    </location>
</feature>
<name>A0A364Y8Z8_9BACT</name>
<dbReference type="OrthoDB" id="1418365at2"/>
<dbReference type="SUPFAM" id="SSF48452">
    <property type="entry name" value="TPR-like"/>
    <property type="match status" value="1"/>
</dbReference>
<dbReference type="InterPro" id="IPR011990">
    <property type="entry name" value="TPR-like_helical_dom_sf"/>
</dbReference>
<dbReference type="SMART" id="SM00028">
    <property type="entry name" value="TPR"/>
    <property type="match status" value="2"/>
</dbReference>
<sequence length="520" mass="60257">MKKLLFGIMFLIILNPSSAQDSLVSFAELNYTSSFEQEIFQQTRVKFKDPFSLFMANGGLLKESKIKDSREQFYAFVRSLGYEKSQGKRNDKRINPLYDAIHKRFLTKYEEKNKFEEIFYNGNYNCVSATALYALAFEELKIPYVIKEEPTHVYLIAYPGLEQIVLQTTMAVGATQTISAEFRQQYVKMLRDQKIISAREYSSYGADALFHKYYFGENTDINLEQLAGIQYCNEALYLFQEKNYEDAFQSLQKAYYLYPSERSRYLLYLSSIMSFNEHQQIDSVHAVKLGRLSQFKSMGIQNKQIISEFATATHKLLSNSTTRDKEFYDHYHRILTDEVSDSTLVKEINFFYQYEKSRWAFNRGYYQESLVHAENAINVDPADEEAQMMLISALGNTLQNESDASVIESTLEGYAVKFPAITKNNKFNELRAASYILQFNIGYTVGKISTGEHYRSLFEQISNQYRGMMVNPDLIGQAYSTAAVYYFKKGQNAKAKQFIATGLKYAPNSYELISRQQMLR</sequence>
<evidence type="ECO:0000313" key="3">
    <source>
        <dbReference type="Proteomes" id="UP000251889"/>
    </source>
</evidence>
<keyword evidence="3" id="KW-1185">Reference proteome</keyword>
<proteinExistence type="predicted"/>
<organism evidence="2 3">
    <name type="scientific">Pseudochryseolinea flava</name>
    <dbReference type="NCBI Taxonomy" id="2059302"/>
    <lineage>
        <taxon>Bacteria</taxon>
        <taxon>Pseudomonadati</taxon>
        <taxon>Bacteroidota</taxon>
        <taxon>Cytophagia</taxon>
        <taxon>Cytophagales</taxon>
        <taxon>Fulvivirgaceae</taxon>
        <taxon>Pseudochryseolinea</taxon>
    </lineage>
</organism>
<dbReference type="EMBL" id="QMFY01000001">
    <property type="protein sequence ID" value="RAW03383.1"/>
    <property type="molecule type" value="Genomic_DNA"/>
</dbReference>
<keyword evidence="1" id="KW-0732">Signal</keyword>
<dbReference type="RefSeq" id="WP_112745598.1">
    <property type="nucleotide sequence ID" value="NZ_QMFY01000001.1"/>
</dbReference>
<dbReference type="InterPro" id="IPR019734">
    <property type="entry name" value="TPR_rpt"/>
</dbReference>
<dbReference type="AlphaFoldDB" id="A0A364Y8Z8"/>
<evidence type="ECO:0000313" key="2">
    <source>
        <dbReference type="EMBL" id="RAW03383.1"/>
    </source>
</evidence>
<protein>
    <recommendedName>
        <fullName evidence="4">Tetratricopeptide repeat protein</fullName>
    </recommendedName>
</protein>
<dbReference type="Gene3D" id="1.25.40.10">
    <property type="entry name" value="Tetratricopeptide repeat domain"/>
    <property type="match status" value="1"/>
</dbReference>
<evidence type="ECO:0000256" key="1">
    <source>
        <dbReference type="SAM" id="SignalP"/>
    </source>
</evidence>
<accession>A0A364Y8Z8</accession>
<evidence type="ECO:0008006" key="4">
    <source>
        <dbReference type="Google" id="ProtNLM"/>
    </source>
</evidence>
<gene>
    <name evidence="2" type="ORF">DQQ10_04670</name>
</gene>